<dbReference type="Proteomes" id="UP000198755">
    <property type="component" value="Unassembled WGS sequence"/>
</dbReference>
<evidence type="ECO:0000313" key="4">
    <source>
        <dbReference type="Proteomes" id="UP000198755"/>
    </source>
</evidence>
<dbReference type="GO" id="GO:0018169">
    <property type="term" value="F:ribosomal S6-glutamic acid ligase activity"/>
    <property type="evidence" value="ECO:0007669"/>
    <property type="project" value="TreeGrafter"/>
</dbReference>
<dbReference type="PANTHER" id="PTHR21621">
    <property type="entry name" value="RIBOSOMAL PROTEIN S6 MODIFICATION PROTEIN"/>
    <property type="match status" value="1"/>
</dbReference>
<keyword evidence="3" id="KW-0436">Ligase</keyword>
<keyword evidence="1" id="KW-0547">Nucleotide-binding</keyword>
<evidence type="ECO:0000256" key="1">
    <source>
        <dbReference type="PROSITE-ProRule" id="PRU00409"/>
    </source>
</evidence>
<protein>
    <submittedName>
        <fullName evidence="3">Glutathione synthase/RimK-type ligase, ATP-grasp superfamily</fullName>
    </submittedName>
</protein>
<dbReference type="RefSeq" id="WP_091677081.1">
    <property type="nucleotide sequence ID" value="NZ_FOSN01000001.1"/>
</dbReference>
<dbReference type="GO" id="GO:0046872">
    <property type="term" value="F:metal ion binding"/>
    <property type="evidence" value="ECO:0007669"/>
    <property type="project" value="InterPro"/>
</dbReference>
<dbReference type="OrthoDB" id="583309at2"/>
<keyword evidence="1" id="KW-0067">ATP-binding</keyword>
<dbReference type="GO" id="GO:0005737">
    <property type="term" value="C:cytoplasm"/>
    <property type="evidence" value="ECO:0007669"/>
    <property type="project" value="TreeGrafter"/>
</dbReference>
<gene>
    <name evidence="3" type="ORF">SAMN05444581_101512</name>
</gene>
<evidence type="ECO:0000259" key="2">
    <source>
        <dbReference type="PROSITE" id="PS50975"/>
    </source>
</evidence>
<proteinExistence type="predicted"/>
<dbReference type="AlphaFoldDB" id="A0A1I3WFD7"/>
<accession>A0A1I3WFD7</accession>
<dbReference type="GO" id="GO:0005524">
    <property type="term" value="F:ATP binding"/>
    <property type="evidence" value="ECO:0007669"/>
    <property type="project" value="UniProtKB-UniRule"/>
</dbReference>
<dbReference type="EMBL" id="FOSN01000001">
    <property type="protein sequence ID" value="SFK05151.1"/>
    <property type="molecule type" value="Genomic_DNA"/>
</dbReference>
<feature type="domain" description="ATP-grasp" evidence="2">
    <location>
        <begin position="129"/>
        <end position="308"/>
    </location>
</feature>
<dbReference type="GO" id="GO:0009432">
    <property type="term" value="P:SOS response"/>
    <property type="evidence" value="ECO:0007669"/>
    <property type="project" value="TreeGrafter"/>
</dbReference>
<keyword evidence="4" id="KW-1185">Reference proteome</keyword>
<dbReference type="PROSITE" id="PS50975">
    <property type="entry name" value="ATP_GRASP"/>
    <property type="match status" value="1"/>
</dbReference>
<evidence type="ECO:0000313" key="3">
    <source>
        <dbReference type="EMBL" id="SFK05151.1"/>
    </source>
</evidence>
<dbReference type="STRING" id="1612308.SAMN05444581_101512"/>
<sequence length="314" mass="34431">MILLGGIPSESPLVLLTEALDELGAEYRLFNQRKCADCAIDLRIDGGGVDGELQLHGETFRLGEITAIYFRLMDDRLLPELDGEPEDSPARRHARAIHDTLYRWLEVADARVVNRSDPQGSNGSKPYQAQLIASHGFRVPETLISNDPGEVLEFRREHGAIIYKSMSGVRSIVKTLDDEDLDRLDSIRWCPVQFQALVPGVDVRVHVVGEDVHATEILSDVTDYRYARRSGSVATLRARTLPDELADRCVALTAGLGLAFSGIDLRIGPDGEATCFEVNPSPAYSYYQANADQPIATSLAHYLAGLGATPARST</sequence>
<name>A0A1I3WFD7_9HYPH</name>
<dbReference type="Gene3D" id="3.30.470.20">
    <property type="entry name" value="ATP-grasp fold, B domain"/>
    <property type="match status" value="1"/>
</dbReference>
<dbReference type="PANTHER" id="PTHR21621:SF0">
    <property type="entry name" value="BETA-CITRYLGLUTAMATE SYNTHASE B-RELATED"/>
    <property type="match status" value="1"/>
</dbReference>
<dbReference type="SUPFAM" id="SSF56059">
    <property type="entry name" value="Glutathione synthetase ATP-binding domain-like"/>
    <property type="match status" value="1"/>
</dbReference>
<organism evidence="3 4">
    <name type="scientific">Methylocapsa palsarum</name>
    <dbReference type="NCBI Taxonomy" id="1612308"/>
    <lineage>
        <taxon>Bacteria</taxon>
        <taxon>Pseudomonadati</taxon>
        <taxon>Pseudomonadota</taxon>
        <taxon>Alphaproteobacteria</taxon>
        <taxon>Hyphomicrobiales</taxon>
        <taxon>Beijerinckiaceae</taxon>
        <taxon>Methylocapsa</taxon>
    </lineage>
</organism>
<dbReference type="InterPro" id="IPR011761">
    <property type="entry name" value="ATP-grasp"/>
</dbReference>
<reference evidence="3 4" key="1">
    <citation type="submission" date="2016-10" db="EMBL/GenBank/DDBJ databases">
        <authorList>
            <person name="de Groot N.N."/>
        </authorList>
    </citation>
    <scope>NUCLEOTIDE SEQUENCE [LARGE SCALE GENOMIC DNA]</scope>
    <source>
        <strain evidence="3 4">NE2</strain>
    </source>
</reference>